<dbReference type="GO" id="GO:0035438">
    <property type="term" value="F:cyclic-di-GMP binding"/>
    <property type="evidence" value="ECO:0007669"/>
    <property type="project" value="InterPro"/>
</dbReference>
<evidence type="ECO:0000313" key="3">
    <source>
        <dbReference type="EMBL" id="KJZ08130.1"/>
    </source>
</evidence>
<feature type="modified residue" description="4-aspartylphosphate" evidence="1">
    <location>
        <position position="56"/>
    </location>
</feature>
<name>A0A0F4QLI2_9GAMM</name>
<gene>
    <name evidence="3" type="ORF">TW77_13415</name>
</gene>
<dbReference type="PATRIC" id="fig|43658.5.peg.2833"/>
<comment type="caution">
    <text evidence="3">The sequence shown here is derived from an EMBL/GenBank/DDBJ whole genome shotgun (WGS) entry which is preliminary data.</text>
</comment>
<dbReference type="RefSeq" id="WP_046005497.1">
    <property type="nucleotide sequence ID" value="NZ_JXYA01000028.1"/>
</dbReference>
<dbReference type="InterPro" id="IPR052048">
    <property type="entry name" value="ST_Response_Regulator"/>
</dbReference>
<dbReference type="InterPro" id="IPR009875">
    <property type="entry name" value="PilZ_domain"/>
</dbReference>
<dbReference type="PROSITE" id="PS50110">
    <property type="entry name" value="RESPONSE_REGULATORY"/>
    <property type="match status" value="1"/>
</dbReference>
<evidence type="ECO:0000313" key="4">
    <source>
        <dbReference type="Proteomes" id="UP000033452"/>
    </source>
</evidence>
<dbReference type="PANTHER" id="PTHR43228">
    <property type="entry name" value="TWO-COMPONENT RESPONSE REGULATOR"/>
    <property type="match status" value="1"/>
</dbReference>
<dbReference type="InterPro" id="IPR011006">
    <property type="entry name" value="CheY-like_superfamily"/>
</dbReference>
<organism evidence="3 4">
    <name type="scientific">Pseudoalteromonas rubra</name>
    <dbReference type="NCBI Taxonomy" id="43658"/>
    <lineage>
        <taxon>Bacteria</taxon>
        <taxon>Pseudomonadati</taxon>
        <taxon>Pseudomonadota</taxon>
        <taxon>Gammaproteobacteria</taxon>
        <taxon>Alteromonadales</taxon>
        <taxon>Pseudoalteromonadaceae</taxon>
        <taxon>Pseudoalteromonas</taxon>
    </lineage>
</organism>
<keyword evidence="4" id="KW-1185">Reference proteome</keyword>
<dbReference type="OrthoDB" id="9800897at2"/>
<dbReference type="InterPro" id="IPR001789">
    <property type="entry name" value="Sig_transdc_resp-reg_receiver"/>
</dbReference>
<dbReference type="SUPFAM" id="SSF52172">
    <property type="entry name" value="CheY-like"/>
    <property type="match status" value="1"/>
</dbReference>
<evidence type="ECO:0000259" key="2">
    <source>
        <dbReference type="PROSITE" id="PS50110"/>
    </source>
</evidence>
<reference evidence="3 4" key="1">
    <citation type="journal article" date="2015" name="BMC Genomics">
        <title>Genome mining reveals unlocked bioactive potential of marine Gram-negative bacteria.</title>
        <authorList>
            <person name="Machado H."/>
            <person name="Sonnenschein E.C."/>
            <person name="Melchiorsen J."/>
            <person name="Gram L."/>
        </authorList>
    </citation>
    <scope>NUCLEOTIDE SEQUENCE [LARGE SCALE GENOMIC DNA]</scope>
    <source>
        <strain evidence="3 4">S2471</strain>
    </source>
</reference>
<proteinExistence type="predicted"/>
<feature type="domain" description="Response regulatory" evidence="2">
    <location>
        <begin position="5"/>
        <end position="123"/>
    </location>
</feature>
<dbReference type="Pfam" id="PF00072">
    <property type="entry name" value="Response_reg"/>
    <property type="match status" value="1"/>
</dbReference>
<evidence type="ECO:0000256" key="1">
    <source>
        <dbReference type="PROSITE-ProRule" id="PRU00169"/>
    </source>
</evidence>
<dbReference type="AlphaFoldDB" id="A0A0F4QLI2"/>
<accession>A0A0F4QLI2</accession>
<dbReference type="GO" id="GO:0000160">
    <property type="term" value="P:phosphorelay signal transduction system"/>
    <property type="evidence" value="ECO:0007669"/>
    <property type="project" value="InterPro"/>
</dbReference>
<dbReference type="Pfam" id="PF07238">
    <property type="entry name" value="PilZ"/>
    <property type="match status" value="1"/>
</dbReference>
<dbReference type="SMART" id="SM00448">
    <property type="entry name" value="REC"/>
    <property type="match status" value="1"/>
</dbReference>
<dbReference type="EMBL" id="JXYA01000028">
    <property type="protein sequence ID" value="KJZ08130.1"/>
    <property type="molecule type" value="Genomic_DNA"/>
</dbReference>
<dbReference type="Gene3D" id="3.40.50.2300">
    <property type="match status" value="1"/>
</dbReference>
<keyword evidence="1" id="KW-0597">Phosphoprotein</keyword>
<protein>
    <recommendedName>
        <fullName evidence="2">Response regulatory domain-containing protein</fullName>
    </recommendedName>
</protein>
<sequence length="254" mass="28886">MQEVSFLVVDDCQLVRNLVRTTLVNRLGAENVYTAEDGKEALELLDARHIDIIIADWQMPNLDGEELLKRVRKSKKHSKTPFIMMSSLGDREHVVCAIQNGVSQYMMKPFTADKLEETVHKSWNTISRRGAVRLSGLPEHSVRIRTGSRTLSGQVKNISQSGMLLQSPYSREMHLFNTYELELDVFELNDGNLLISPLYAVPVRIVAVEGFVDTKMCQLALRFNRDMLNDATKRHLDELLKQLGGCETELIQDN</sequence>
<dbReference type="PANTHER" id="PTHR43228:SF1">
    <property type="entry name" value="TWO-COMPONENT RESPONSE REGULATOR ARR22"/>
    <property type="match status" value="1"/>
</dbReference>
<dbReference type="Proteomes" id="UP000033452">
    <property type="component" value="Unassembled WGS sequence"/>
</dbReference>